<evidence type="ECO:0000259" key="11">
    <source>
        <dbReference type="Pfam" id="PF00931"/>
    </source>
</evidence>
<dbReference type="Pfam" id="PF00931">
    <property type="entry name" value="NB-ARC"/>
    <property type="match status" value="1"/>
</dbReference>
<comment type="similarity">
    <text evidence="3">Belongs to the disease resistance NB-LRR family.</text>
</comment>
<dbReference type="EMBL" id="JACGWJ010000020">
    <property type="protein sequence ID" value="KAL0341351.1"/>
    <property type="molecule type" value="Genomic_DNA"/>
</dbReference>
<dbReference type="PRINTS" id="PR00364">
    <property type="entry name" value="DISEASERSIST"/>
</dbReference>
<dbReference type="Pfam" id="PF23559">
    <property type="entry name" value="WHD_DRP"/>
    <property type="match status" value="1"/>
</dbReference>
<feature type="domain" description="Disease resistance protein winged helix" evidence="12">
    <location>
        <begin position="404"/>
        <end position="475"/>
    </location>
</feature>
<dbReference type="GO" id="GO:0005524">
    <property type="term" value="F:ATP binding"/>
    <property type="evidence" value="ECO:0007669"/>
    <property type="project" value="UniProtKB-KW"/>
</dbReference>
<evidence type="ECO:0000256" key="8">
    <source>
        <dbReference type="ARBA" id="ARBA00022741"/>
    </source>
</evidence>
<dbReference type="PANTHER" id="PTHR23155">
    <property type="entry name" value="DISEASE RESISTANCE PROTEIN RP"/>
    <property type="match status" value="1"/>
</dbReference>
<dbReference type="CDD" id="cd14798">
    <property type="entry name" value="RX-CC_like"/>
    <property type="match status" value="1"/>
</dbReference>
<keyword evidence="8" id="KW-0547">Nucleotide-binding</keyword>
<keyword evidence="5" id="KW-0433">Leucine-rich repeat</keyword>
<evidence type="ECO:0000256" key="4">
    <source>
        <dbReference type="ARBA" id="ARBA00022490"/>
    </source>
</evidence>
<reference evidence="14" key="1">
    <citation type="submission" date="2020-06" db="EMBL/GenBank/DDBJ databases">
        <authorList>
            <person name="Li T."/>
            <person name="Hu X."/>
            <person name="Zhang T."/>
            <person name="Song X."/>
            <person name="Zhang H."/>
            <person name="Dai N."/>
            <person name="Sheng W."/>
            <person name="Hou X."/>
            <person name="Wei L."/>
        </authorList>
    </citation>
    <scope>NUCLEOTIDE SEQUENCE</scope>
    <source>
        <strain evidence="14">G02</strain>
        <tissue evidence="14">Leaf</tissue>
    </source>
</reference>
<dbReference type="InterPro" id="IPR044974">
    <property type="entry name" value="Disease_R_plants"/>
</dbReference>
<evidence type="ECO:0000259" key="12">
    <source>
        <dbReference type="Pfam" id="PF23559"/>
    </source>
</evidence>
<accession>A0AAW2NFV7</accession>
<evidence type="ECO:0000313" key="14">
    <source>
        <dbReference type="EMBL" id="KAL0341351.1"/>
    </source>
</evidence>
<organism evidence="14">
    <name type="scientific">Sesamum radiatum</name>
    <name type="common">Black benniseed</name>
    <dbReference type="NCBI Taxonomy" id="300843"/>
    <lineage>
        <taxon>Eukaryota</taxon>
        <taxon>Viridiplantae</taxon>
        <taxon>Streptophyta</taxon>
        <taxon>Embryophyta</taxon>
        <taxon>Tracheophyta</taxon>
        <taxon>Spermatophyta</taxon>
        <taxon>Magnoliopsida</taxon>
        <taxon>eudicotyledons</taxon>
        <taxon>Gunneridae</taxon>
        <taxon>Pentapetalae</taxon>
        <taxon>asterids</taxon>
        <taxon>lamiids</taxon>
        <taxon>Lamiales</taxon>
        <taxon>Pedaliaceae</taxon>
        <taxon>Sesamum</taxon>
    </lineage>
</organism>
<dbReference type="Gene3D" id="1.20.5.4130">
    <property type="match status" value="1"/>
</dbReference>
<keyword evidence="6" id="KW-0381">Hypersensitive response</keyword>
<evidence type="ECO:0000259" key="13">
    <source>
        <dbReference type="Pfam" id="PF23598"/>
    </source>
</evidence>
<evidence type="ECO:0000256" key="2">
    <source>
        <dbReference type="ARBA" id="ARBA00004496"/>
    </source>
</evidence>
<dbReference type="InterPro" id="IPR036388">
    <property type="entry name" value="WH-like_DNA-bd_sf"/>
</dbReference>
<feature type="domain" description="NB-ARC" evidence="11">
    <location>
        <begin position="152"/>
        <end position="321"/>
    </location>
</feature>
<dbReference type="Gene3D" id="1.10.10.10">
    <property type="entry name" value="Winged helix-like DNA-binding domain superfamily/Winged helix DNA-binding domain"/>
    <property type="match status" value="1"/>
</dbReference>
<evidence type="ECO:0000256" key="1">
    <source>
        <dbReference type="ARBA" id="ARBA00002074"/>
    </source>
</evidence>
<dbReference type="Gene3D" id="3.80.10.10">
    <property type="entry name" value="Ribonuclease Inhibitor"/>
    <property type="match status" value="1"/>
</dbReference>
<dbReference type="SUPFAM" id="SSF52058">
    <property type="entry name" value="L domain-like"/>
    <property type="match status" value="1"/>
</dbReference>
<dbReference type="Pfam" id="PF23598">
    <property type="entry name" value="LRR_14"/>
    <property type="match status" value="1"/>
</dbReference>
<reference evidence="14" key="2">
    <citation type="journal article" date="2024" name="Plant">
        <title>Genomic evolution and insights into agronomic trait innovations of Sesamum species.</title>
        <authorList>
            <person name="Miao H."/>
            <person name="Wang L."/>
            <person name="Qu L."/>
            <person name="Liu H."/>
            <person name="Sun Y."/>
            <person name="Le M."/>
            <person name="Wang Q."/>
            <person name="Wei S."/>
            <person name="Zheng Y."/>
            <person name="Lin W."/>
            <person name="Duan Y."/>
            <person name="Cao H."/>
            <person name="Xiong S."/>
            <person name="Wang X."/>
            <person name="Wei L."/>
            <person name="Li C."/>
            <person name="Ma Q."/>
            <person name="Ju M."/>
            <person name="Zhao R."/>
            <person name="Li G."/>
            <person name="Mu C."/>
            <person name="Tian Q."/>
            <person name="Mei H."/>
            <person name="Zhang T."/>
            <person name="Gao T."/>
            <person name="Zhang H."/>
        </authorList>
    </citation>
    <scope>NUCLEOTIDE SEQUENCE</scope>
    <source>
        <strain evidence="14">G02</strain>
    </source>
</reference>
<dbReference type="InterPro" id="IPR058922">
    <property type="entry name" value="WHD_DRP"/>
</dbReference>
<evidence type="ECO:0000256" key="5">
    <source>
        <dbReference type="ARBA" id="ARBA00022614"/>
    </source>
</evidence>
<dbReference type="GO" id="GO:0005737">
    <property type="term" value="C:cytoplasm"/>
    <property type="evidence" value="ECO:0007669"/>
    <property type="project" value="UniProtKB-SubCell"/>
</dbReference>
<evidence type="ECO:0000256" key="9">
    <source>
        <dbReference type="ARBA" id="ARBA00022821"/>
    </source>
</evidence>
<evidence type="ECO:0000256" key="7">
    <source>
        <dbReference type="ARBA" id="ARBA00022737"/>
    </source>
</evidence>
<gene>
    <name evidence="14" type="ORF">Sradi_4651900</name>
</gene>
<proteinExistence type="inferred from homology"/>
<protein>
    <submittedName>
        <fullName evidence="14">Late blight resistance proteinR1A-10</fullName>
    </submittedName>
</protein>
<dbReference type="SUPFAM" id="SSF52540">
    <property type="entry name" value="P-loop containing nucleoside triphosphate hydrolases"/>
    <property type="match status" value="1"/>
</dbReference>
<evidence type="ECO:0000256" key="3">
    <source>
        <dbReference type="ARBA" id="ARBA00008894"/>
    </source>
</evidence>
<dbReference type="PANTHER" id="PTHR23155:SF1152">
    <property type="entry name" value="AAA+ ATPASE DOMAIN-CONTAINING PROTEIN"/>
    <property type="match status" value="1"/>
</dbReference>
<keyword evidence="4" id="KW-0963">Cytoplasm</keyword>
<comment type="subcellular location">
    <subcellularLocation>
        <location evidence="2">Cytoplasm</location>
    </subcellularLocation>
</comment>
<dbReference type="GO" id="GO:0009626">
    <property type="term" value="P:plant-type hypersensitive response"/>
    <property type="evidence" value="ECO:0007669"/>
    <property type="project" value="UniProtKB-KW"/>
</dbReference>
<dbReference type="InterPro" id="IPR002182">
    <property type="entry name" value="NB-ARC"/>
</dbReference>
<comment type="caution">
    <text evidence="14">The sequence shown here is derived from an EMBL/GenBank/DDBJ whole genome shotgun (WGS) entry which is preliminary data.</text>
</comment>
<dbReference type="InterPro" id="IPR038005">
    <property type="entry name" value="RX-like_CC"/>
</dbReference>
<dbReference type="FunFam" id="3.40.50.300:FF:001091">
    <property type="entry name" value="Probable disease resistance protein At1g61300"/>
    <property type="match status" value="1"/>
</dbReference>
<keyword evidence="9" id="KW-0611">Plant defense</keyword>
<dbReference type="InterPro" id="IPR027417">
    <property type="entry name" value="P-loop_NTPase"/>
</dbReference>
<dbReference type="Gene3D" id="1.10.8.430">
    <property type="entry name" value="Helical domain of apoptotic protease-activating factors"/>
    <property type="match status" value="1"/>
</dbReference>
<dbReference type="FunFam" id="1.10.10.10:FF:000322">
    <property type="entry name" value="Probable disease resistance protein At1g63360"/>
    <property type="match status" value="1"/>
</dbReference>
<evidence type="ECO:0000256" key="10">
    <source>
        <dbReference type="ARBA" id="ARBA00022840"/>
    </source>
</evidence>
<dbReference type="Gene3D" id="3.40.50.300">
    <property type="entry name" value="P-loop containing nucleotide triphosphate hydrolases"/>
    <property type="match status" value="1"/>
</dbReference>
<evidence type="ECO:0000256" key="6">
    <source>
        <dbReference type="ARBA" id="ARBA00022667"/>
    </source>
</evidence>
<dbReference type="AlphaFoldDB" id="A0AAW2NFV7"/>
<dbReference type="GO" id="GO:0043531">
    <property type="term" value="F:ADP binding"/>
    <property type="evidence" value="ECO:0007669"/>
    <property type="project" value="InterPro"/>
</dbReference>
<dbReference type="InterPro" id="IPR032675">
    <property type="entry name" value="LRR_dom_sf"/>
</dbReference>
<sequence>MAYASVVSLIQTLEQIRDGHEILYNKEQIECLLLKVSFLQTFLEDFSQKHSKEVKELETQIRDAAYAAQNMIDSYISNQLLSMCECCVDRSYTIFCQELQRVIENFDSAKLQVMEFRNMGSKNLAPKNSFSAGSLRLASGGKNTMVGFVDEMLQIKDRLTGEPSHKLDVVSIVGMGGSGKTTLAKNIYDDAFIVYHFYTRAWVTISQEYHVHEILLGLLASMKKLTGKKCEDSYEELAEYLYKSLKGSRYLIVLDDMWDIEVWNEIKLLFPDDGNGSRIILTSRILDVALYASSNSPPYNMRFLNNNESWDLLKEKVFQDENCPTELEGVGIKIAQSCQGLPLAILLVGGLLAKVQRAQNHWRNFAENVQSIISTHNDQCLEILSLSYNHLPQHLKMCFLYMGVFPEDYQIPVSKLIRLWAAEGFLKPCADESLDDVGEKYLQDLVDRSIVLVSKRKLSGKIRTCSIHDLVRDLCVREAQKEKFVRTIKTDDDLSSEDALGHCRLCLHSSILQDDASFRRDTIIAIREHSDCRLKEIYDAMRSSPLIRSLIFTGTYRKPLNIFLRFGLLRVLDALSVTFFWFPIEVLELVNLRYLALTFDGELPRMVSDLQDLESLIVHQVFWGPLSYLPLEIWRMPRLRHLEFKEVFFPDYPGTPYYGKNTFCLQNLRTLLGMRDFRVTEDVYKSIPNIKKLEIVYDKNSNTTEWSLYCLGNLVHLHQLESLKCHFLDAHRQKPDLPDLTFPSKLKELSLLGWGIPSKHMATVGSLDNLEILKLRFCSLQDDEWELSEGEFSRLKMLVLEGMNIVQWSVETDHFPSLEQLIIKHCRKLEEIPSGFGDIPTLQLIKVVGGSCSCENSALQILEDQQSLGNYGLKVIT</sequence>
<comment type="function">
    <text evidence="1">Confers resistance to late blight (Phytophthora infestans) races carrying the avirulence gene Avr1. Resistance proteins guard the plant against pathogens that contain an appropriate avirulence protein via an indirect interaction with this avirulence protein. That triggers a defense system including the hypersensitive response, which restricts the pathogen growth.</text>
</comment>
<keyword evidence="7" id="KW-0677">Repeat</keyword>
<dbReference type="InterPro" id="IPR042197">
    <property type="entry name" value="Apaf_helical"/>
</dbReference>
<keyword evidence="10" id="KW-0067">ATP-binding</keyword>
<feature type="domain" description="Disease resistance R13L4/SHOC-2-like LRR" evidence="13">
    <location>
        <begin position="547"/>
        <end position="826"/>
    </location>
</feature>
<dbReference type="InterPro" id="IPR055414">
    <property type="entry name" value="LRR_R13L4/SHOC2-like"/>
</dbReference>
<name>A0AAW2NFV7_SESRA</name>
<dbReference type="GO" id="GO:0051607">
    <property type="term" value="P:defense response to virus"/>
    <property type="evidence" value="ECO:0007669"/>
    <property type="project" value="UniProtKB-ARBA"/>
</dbReference>